<accession>A0AAD8EDH5</accession>
<dbReference type="Proteomes" id="UP001233999">
    <property type="component" value="Unassembled WGS sequence"/>
</dbReference>
<gene>
    <name evidence="1" type="ORF">L9F63_020496</name>
</gene>
<name>A0AAD8EDH5_DIPPU</name>
<proteinExistence type="predicted"/>
<dbReference type="EMBL" id="JASPKZ010007245">
    <property type="protein sequence ID" value="KAJ9585854.1"/>
    <property type="molecule type" value="Genomic_DNA"/>
</dbReference>
<feature type="non-terminal residue" evidence="1">
    <location>
        <position position="89"/>
    </location>
</feature>
<sequence length="89" mass="9956">TGLFVSHYCSAVSSYTHRDWKTSEQGKQTVVLRPTPAATDALEGRPWCSATTLHLSLVQAVNRRVNMEGELPELVDQKFKDRIDKAAKI</sequence>
<reference evidence="1" key="1">
    <citation type="journal article" date="2023" name="IScience">
        <title>Live-bearing cockroach genome reveals convergent evolutionary mechanisms linked to viviparity in insects and beyond.</title>
        <authorList>
            <person name="Fouks B."/>
            <person name="Harrison M.C."/>
            <person name="Mikhailova A.A."/>
            <person name="Marchal E."/>
            <person name="English S."/>
            <person name="Carruthers M."/>
            <person name="Jennings E.C."/>
            <person name="Chiamaka E.L."/>
            <person name="Frigard R.A."/>
            <person name="Pippel M."/>
            <person name="Attardo G.M."/>
            <person name="Benoit J.B."/>
            <person name="Bornberg-Bauer E."/>
            <person name="Tobe S.S."/>
        </authorList>
    </citation>
    <scope>NUCLEOTIDE SEQUENCE</scope>
    <source>
        <strain evidence="1">Stay&amp;Tobe</strain>
    </source>
</reference>
<keyword evidence="2" id="KW-1185">Reference proteome</keyword>
<organism evidence="1 2">
    <name type="scientific">Diploptera punctata</name>
    <name type="common">Pacific beetle cockroach</name>
    <dbReference type="NCBI Taxonomy" id="6984"/>
    <lineage>
        <taxon>Eukaryota</taxon>
        <taxon>Metazoa</taxon>
        <taxon>Ecdysozoa</taxon>
        <taxon>Arthropoda</taxon>
        <taxon>Hexapoda</taxon>
        <taxon>Insecta</taxon>
        <taxon>Pterygota</taxon>
        <taxon>Neoptera</taxon>
        <taxon>Polyneoptera</taxon>
        <taxon>Dictyoptera</taxon>
        <taxon>Blattodea</taxon>
        <taxon>Blaberoidea</taxon>
        <taxon>Blaberidae</taxon>
        <taxon>Diplopterinae</taxon>
        <taxon>Diploptera</taxon>
    </lineage>
</organism>
<reference evidence="1" key="2">
    <citation type="submission" date="2023-05" db="EMBL/GenBank/DDBJ databases">
        <authorList>
            <person name="Fouks B."/>
        </authorList>
    </citation>
    <scope>NUCLEOTIDE SEQUENCE</scope>
    <source>
        <strain evidence="1">Stay&amp;Tobe</strain>
        <tissue evidence="1">Testes</tissue>
    </source>
</reference>
<protein>
    <submittedName>
        <fullName evidence="1">Uncharacterized protein</fullName>
    </submittedName>
</protein>
<feature type="non-terminal residue" evidence="1">
    <location>
        <position position="1"/>
    </location>
</feature>
<dbReference type="AlphaFoldDB" id="A0AAD8EDH5"/>
<comment type="caution">
    <text evidence="1">The sequence shown here is derived from an EMBL/GenBank/DDBJ whole genome shotgun (WGS) entry which is preliminary data.</text>
</comment>
<evidence type="ECO:0000313" key="2">
    <source>
        <dbReference type="Proteomes" id="UP001233999"/>
    </source>
</evidence>
<evidence type="ECO:0000313" key="1">
    <source>
        <dbReference type="EMBL" id="KAJ9585854.1"/>
    </source>
</evidence>